<accession>A0A1M4TSM9</accession>
<dbReference type="InterPro" id="IPR003170">
    <property type="entry name" value="MurB"/>
</dbReference>
<keyword evidence="7 17" id="KW-0132">Cell division</keyword>
<gene>
    <name evidence="17" type="primary">murB</name>
    <name evidence="19" type="ORF">SAMN02745225_00725</name>
</gene>
<feature type="active site" evidence="17">
    <location>
        <position position="180"/>
    </location>
</feature>
<dbReference type="GO" id="GO:0008360">
    <property type="term" value="P:regulation of cell shape"/>
    <property type="evidence" value="ECO:0007669"/>
    <property type="project" value="UniProtKB-KW"/>
</dbReference>
<evidence type="ECO:0000256" key="2">
    <source>
        <dbReference type="ARBA" id="ARBA00003921"/>
    </source>
</evidence>
<keyword evidence="6 17" id="KW-0963">Cytoplasm</keyword>
<organism evidence="19 20">
    <name type="scientific">Ferrithrix thermotolerans DSM 19514</name>
    <dbReference type="NCBI Taxonomy" id="1121881"/>
    <lineage>
        <taxon>Bacteria</taxon>
        <taxon>Bacillati</taxon>
        <taxon>Actinomycetota</taxon>
        <taxon>Acidimicrobiia</taxon>
        <taxon>Acidimicrobiales</taxon>
        <taxon>Acidimicrobiaceae</taxon>
        <taxon>Ferrithrix</taxon>
    </lineage>
</organism>
<protein>
    <recommendedName>
        <fullName evidence="17">UDP-N-acetylenolpyruvoylglucosamine reductase</fullName>
        <ecNumber evidence="17">1.3.1.98</ecNumber>
    </recommendedName>
    <alternativeName>
        <fullName evidence="17">UDP-N-acetylmuramate dehydrogenase</fullName>
    </alternativeName>
</protein>
<dbReference type="InterPro" id="IPR016169">
    <property type="entry name" value="FAD-bd_PCMH_sub2"/>
</dbReference>
<reference evidence="20" key="1">
    <citation type="submission" date="2016-11" db="EMBL/GenBank/DDBJ databases">
        <authorList>
            <person name="Varghese N."/>
            <person name="Submissions S."/>
        </authorList>
    </citation>
    <scope>NUCLEOTIDE SEQUENCE [LARGE SCALE GENOMIC DNA]</scope>
    <source>
        <strain evidence="20">DSM 19514</strain>
    </source>
</reference>
<evidence type="ECO:0000256" key="9">
    <source>
        <dbReference type="ARBA" id="ARBA00022827"/>
    </source>
</evidence>
<dbReference type="NCBIfam" id="TIGR00179">
    <property type="entry name" value="murB"/>
    <property type="match status" value="1"/>
</dbReference>
<dbReference type="InterPro" id="IPR006094">
    <property type="entry name" value="Oxid_FAD_bind_N"/>
</dbReference>
<name>A0A1M4TSM9_9ACTN</name>
<evidence type="ECO:0000256" key="10">
    <source>
        <dbReference type="ARBA" id="ARBA00022857"/>
    </source>
</evidence>
<comment type="subcellular location">
    <subcellularLocation>
        <location evidence="3 17">Cytoplasm</location>
    </subcellularLocation>
</comment>
<keyword evidence="13 17" id="KW-0560">Oxidoreductase</keyword>
<keyword evidence="11 17" id="KW-0133">Cell shape</keyword>
<dbReference type="AlphaFoldDB" id="A0A1M4TSM9"/>
<dbReference type="GO" id="GO:0008762">
    <property type="term" value="F:UDP-N-acetylmuramate dehydrogenase activity"/>
    <property type="evidence" value="ECO:0007669"/>
    <property type="project" value="UniProtKB-UniRule"/>
</dbReference>
<evidence type="ECO:0000256" key="15">
    <source>
        <dbReference type="ARBA" id="ARBA00023316"/>
    </source>
</evidence>
<comment type="similarity">
    <text evidence="5 17">Belongs to the MurB family.</text>
</comment>
<comment type="pathway">
    <text evidence="4 17">Cell wall biogenesis; peptidoglycan biosynthesis.</text>
</comment>
<dbReference type="Pfam" id="PF02873">
    <property type="entry name" value="MurB_C"/>
    <property type="match status" value="1"/>
</dbReference>
<evidence type="ECO:0000313" key="19">
    <source>
        <dbReference type="EMBL" id="SHE47395.1"/>
    </source>
</evidence>
<evidence type="ECO:0000256" key="6">
    <source>
        <dbReference type="ARBA" id="ARBA00022490"/>
    </source>
</evidence>
<evidence type="ECO:0000256" key="12">
    <source>
        <dbReference type="ARBA" id="ARBA00022984"/>
    </source>
</evidence>
<dbReference type="UniPathway" id="UPA00219"/>
<comment type="function">
    <text evidence="2 17">Cell wall formation.</text>
</comment>
<dbReference type="GO" id="GO:0005829">
    <property type="term" value="C:cytosol"/>
    <property type="evidence" value="ECO:0007669"/>
    <property type="project" value="TreeGrafter"/>
</dbReference>
<dbReference type="HAMAP" id="MF_00037">
    <property type="entry name" value="MurB"/>
    <property type="match status" value="1"/>
</dbReference>
<dbReference type="RefSeq" id="WP_072788792.1">
    <property type="nucleotide sequence ID" value="NZ_FQUL01000006.1"/>
</dbReference>
<dbReference type="Pfam" id="PF01565">
    <property type="entry name" value="FAD_binding_4"/>
    <property type="match status" value="1"/>
</dbReference>
<keyword evidence="9 17" id="KW-0274">FAD</keyword>
<dbReference type="InterPro" id="IPR036318">
    <property type="entry name" value="FAD-bd_PCMH-like_sf"/>
</dbReference>
<keyword evidence="20" id="KW-1185">Reference proteome</keyword>
<feature type="active site" evidence="17">
    <location>
        <position position="300"/>
    </location>
</feature>
<keyword evidence="10 17" id="KW-0521">NADP</keyword>
<keyword evidence="12 17" id="KW-0573">Peptidoglycan synthesis</keyword>
<dbReference type="InterPro" id="IPR016167">
    <property type="entry name" value="FAD-bd_PCMH_sub1"/>
</dbReference>
<dbReference type="SUPFAM" id="SSF56176">
    <property type="entry name" value="FAD-binding/transporter-associated domain-like"/>
    <property type="match status" value="1"/>
</dbReference>
<dbReference type="NCBIfam" id="NF010480">
    <property type="entry name" value="PRK13905.1"/>
    <property type="match status" value="1"/>
</dbReference>
<comment type="catalytic activity">
    <reaction evidence="16 17">
        <text>UDP-N-acetyl-alpha-D-muramate + NADP(+) = UDP-N-acetyl-3-O-(1-carboxyvinyl)-alpha-D-glucosamine + NADPH + H(+)</text>
        <dbReference type="Rhea" id="RHEA:12248"/>
        <dbReference type="ChEBI" id="CHEBI:15378"/>
        <dbReference type="ChEBI" id="CHEBI:57783"/>
        <dbReference type="ChEBI" id="CHEBI:58349"/>
        <dbReference type="ChEBI" id="CHEBI:68483"/>
        <dbReference type="ChEBI" id="CHEBI:70757"/>
        <dbReference type="EC" id="1.3.1.98"/>
    </reaction>
</comment>
<keyword evidence="15 17" id="KW-0961">Cell wall biogenesis/degradation</keyword>
<dbReference type="EMBL" id="FQUL01000006">
    <property type="protein sequence ID" value="SHE47395.1"/>
    <property type="molecule type" value="Genomic_DNA"/>
</dbReference>
<feature type="active site" description="Proton donor" evidence="17">
    <location>
        <position position="229"/>
    </location>
</feature>
<evidence type="ECO:0000256" key="11">
    <source>
        <dbReference type="ARBA" id="ARBA00022960"/>
    </source>
</evidence>
<keyword evidence="14 17" id="KW-0131">Cell cycle</keyword>
<proteinExistence type="inferred from homology"/>
<evidence type="ECO:0000256" key="16">
    <source>
        <dbReference type="ARBA" id="ARBA00048914"/>
    </source>
</evidence>
<dbReference type="EC" id="1.3.1.98" evidence="17"/>
<evidence type="ECO:0000256" key="13">
    <source>
        <dbReference type="ARBA" id="ARBA00023002"/>
    </source>
</evidence>
<dbReference type="Gene3D" id="3.90.78.10">
    <property type="entry name" value="UDP-N-acetylenolpyruvoylglucosamine reductase, C-terminal domain"/>
    <property type="match status" value="1"/>
</dbReference>
<comment type="cofactor">
    <cofactor evidence="1 17">
        <name>FAD</name>
        <dbReference type="ChEBI" id="CHEBI:57692"/>
    </cofactor>
</comment>
<dbReference type="InterPro" id="IPR016166">
    <property type="entry name" value="FAD-bd_PCMH"/>
</dbReference>
<dbReference type="InterPro" id="IPR011601">
    <property type="entry name" value="MurB_C"/>
</dbReference>
<evidence type="ECO:0000256" key="14">
    <source>
        <dbReference type="ARBA" id="ARBA00023306"/>
    </source>
</evidence>
<evidence type="ECO:0000256" key="7">
    <source>
        <dbReference type="ARBA" id="ARBA00022618"/>
    </source>
</evidence>
<dbReference type="SUPFAM" id="SSF56194">
    <property type="entry name" value="Uridine diphospho-N-Acetylenolpyruvylglucosamine reductase, MurB, C-terminal domain"/>
    <property type="match status" value="1"/>
</dbReference>
<dbReference type="Gene3D" id="3.30.43.10">
    <property type="entry name" value="Uridine Diphospho-n-acetylenolpyruvylglucosamine Reductase, domain 2"/>
    <property type="match status" value="1"/>
</dbReference>
<dbReference type="OrthoDB" id="9804753at2"/>
<dbReference type="STRING" id="1121881.SAMN02745225_00725"/>
<evidence type="ECO:0000259" key="18">
    <source>
        <dbReference type="PROSITE" id="PS51387"/>
    </source>
</evidence>
<dbReference type="Proteomes" id="UP000184295">
    <property type="component" value="Unassembled WGS sequence"/>
</dbReference>
<dbReference type="GO" id="GO:0071555">
    <property type="term" value="P:cell wall organization"/>
    <property type="evidence" value="ECO:0007669"/>
    <property type="project" value="UniProtKB-KW"/>
</dbReference>
<dbReference type="PANTHER" id="PTHR21071:SF4">
    <property type="entry name" value="UDP-N-ACETYLENOLPYRUVOYLGLUCOSAMINE REDUCTASE"/>
    <property type="match status" value="1"/>
</dbReference>
<evidence type="ECO:0000256" key="8">
    <source>
        <dbReference type="ARBA" id="ARBA00022630"/>
    </source>
</evidence>
<evidence type="ECO:0000256" key="3">
    <source>
        <dbReference type="ARBA" id="ARBA00004496"/>
    </source>
</evidence>
<evidence type="ECO:0000256" key="5">
    <source>
        <dbReference type="ARBA" id="ARBA00010485"/>
    </source>
</evidence>
<evidence type="ECO:0000313" key="20">
    <source>
        <dbReference type="Proteomes" id="UP000184295"/>
    </source>
</evidence>
<dbReference type="InterPro" id="IPR036635">
    <property type="entry name" value="MurB_C_sf"/>
</dbReference>
<evidence type="ECO:0000256" key="4">
    <source>
        <dbReference type="ARBA" id="ARBA00004752"/>
    </source>
</evidence>
<dbReference type="Gene3D" id="3.30.465.10">
    <property type="match status" value="1"/>
</dbReference>
<sequence length="311" mass="33055">MSRWTEDLYDLLGKQVSVQAEFGALTTYRVGGRAKALAKITDVDSLYLLSDYLMGCRGEFPVMVLGNGSNMLISDAGFDGLVVKLEGDFDEITLHKDTTTIRLGAAALLPVSARKAAAASLSGFEWAVGVPGSVGGALRMNAGGHGSEIADCIVSATVLELGGGAKARELHRSELALGYRRSAIKDNEVVLSVDISLAKAKDPDAPKRRLAEIVRWRREHQPGGQNAGSVFVNPSGTMKAGELIERLGLKGFRIGSAYVSEKHANFIQADSGGSATDVLSVIREVKRRVFDGFGVELATEIKLIGFGEEAS</sequence>
<dbReference type="PANTHER" id="PTHR21071">
    <property type="entry name" value="UDP-N-ACETYLENOLPYRUVOYLGLUCOSAMINE REDUCTASE"/>
    <property type="match status" value="1"/>
</dbReference>
<keyword evidence="8 17" id="KW-0285">Flavoprotein</keyword>
<dbReference type="GO" id="GO:0071949">
    <property type="term" value="F:FAD binding"/>
    <property type="evidence" value="ECO:0007669"/>
    <property type="project" value="InterPro"/>
</dbReference>
<dbReference type="PROSITE" id="PS51387">
    <property type="entry name" value="FAD_PCMH"/>
    <property type="match status" value="1"/>
</dbReference>
<feature type="domain" description="FAD-binding PCMH-type" evidence="18">
    <location>
        <begin position="30"/>
        <end position="200"/>
    </location>
</feature>
<evidence type="ECO:0000256" key="17">
    <source>
        <dbReference type="HAMAP-Rule" id="MF_00037"/>
    </source>
</evidence>
<dbReference type="GO" id="GO:0009252">
    <property type="term" value="P:peptidoglycan biosynthetic process"/>
    <property type="evidence" value="ECO:0007669"/>
    <property type="project" value="UniProtKB-UniRule"/>
</dbReference>
<evidence type="ECO:0000256" key="1">
    <source>
        <dbReference type="ARBA" id="ARBA00001974"/>
    </source>
</evidence>
<dbReference type="GO" id="GO:0051301">
    <property type="term" value="P:cell division"/>
    <property type="evidence" value="ECO:0007669"/>
    <property type="project" value="UniProtKB-KW"/>
</dbReference>